<sequence>MIRHLTAADYTTMPWANGGGQTTEMLKVNRGDGSLLYRISLAVVAQDGPFSLFPGIERSLTVISGPGFDLNGAVRLRADPLVPVAFPGHVAVAAEGVTAPSEDFNVLTCARIPKPDVQVIADALARPIKGRALVLFALEDARVGEHVLARRELMITDQAFNISGGTVVAVTLTL</sequence>
<name>A0A8X8KPA9_9RHOB</name>
<evidence type="ECO:0000313" key="1">
    <source>
        <dbReference type="EMBL" id="NUB44925.1"/>
    </source>
</evidence>
<proteinExistence type="predicted"/>
<dbReference type="InterPro" id="IPR010282">
    <property type="entry name" value="Uncharacterised_HutD/Ves"/>
</dbReference>
<dbReference type="SUPFAM" id="SSF51182">
    <property type="entry name" value="RmlC-like cupins"/>
    <property type="match status" value="1"/>
</dbReference>
<dbReference type="PANTHER" id="PTHR37943:SF1">
    <property type="entry name" value="PROTEIN VES"/>
    <property type="match status" value="1"/>
</dbReference>
<dbReference type="EMBL" id="WHUT02000006">
    <property type="protein sequence ID" value="NUB44925.1"/>
    <property type="molecule type" value="Genomic_DNA"/>
</dbReference>
<dbReference type="AlphaFoldDB" id="A0A8X8KPA9"/>
<dbReference type="Pfam" id="PF05962">
    <property type="entry name" value="HutD"/>
    <property type="match status" value="1"/>
</dbReference>
<dbReference type="Gene3D" id="2.60.120.10">
    <property type="entry name" value="Jelly Rolls"/>
    <property type="match status" value="1"/>
</dbReference>
<protein>
    <submittedName>
        <fullName evidence="1">HutD family protein</fullName>
    </submittedName>
</protein>
<dbReference type="PANTHER" id="PTHR37943">
    <property type="entry name" value="PROTEIN VES"/>
    <property type="match status" value="1"/>
</dbReference>
<keyword evidence="2" id="KW-1185">Reference proteome</keyword>
<comment type="caution">
    <text evidence="1">The sequence shown here is derived from an EMBL/GenBank/DDBJ whole genome shotgun (WGS) entry which is preliminary data.</text>
</comment>
<dbReference type="InterPro" id="IPR014710">
    <property type="entry name" value="RmlC-like_jellyroll"/>
</dbReference>
<evidence type="ECO:0000313" key="2">
    <source>
        <dbReference type="Proteomes" id="UP000484076"/>
    </source>
</evidence>
<dbReference type="InterPro" id="IPR011051">
    <property type="entry name" value="RmlC_Cupin_sf"/>
</dbReference>
<organism evidence="1 2">
    <name type="scientific">Fertoeibacter niger</name>
    <dbReference type="NCBI Taxonomy" id="2656921"/>
    <lineage>
        <taxon>Bacteria</taxon>
        <taxon>Pseudomonadati</taxon>
        <taxon>Pseudomonadota</taxon>
        <taxon>Alphaproteobacteria</taxon>
        <taxon>Rhodobacterales</taxon>
        <taxon>Paracoccaceae</taxon>
        <taxon>Fertoeibacter</taxon>
    </lineage>
</organism>
<gene>
    <name evidence="1" type="ORF">GEU84_011055</name>
</gene>
<dbReference type="RefSeq" id="WP_152825343.1">
    <property type="nucleotide sequence ID" value="NZ_WHUT02000006.1"/>
</dbReference>
<reference evidence="1" key="1">
    <citation type="submission" date="2020-05" db="EMBL/GenBank/DDBJ databases">
        <title>Fertoebacter nigrum gen. nov., sp. nov., a new member of the family Rhodobacteraceae.</title>
        <authorList>
            <person name="Szuroczki S."/>
            <person name="Abbaszade G."/>
            <person name="Buni D."/>
            <person name="Schumann P."/>
            <person name="Toth E."/>
        </authorList>
    </citation>
    <scope>NUCLEOTIDE SEQUENCE</scope>
    <source>
        <strain evidence="1">RG-N-1a</strain>
    </source>
</reference>
<accession>A0A8X8KPA9</accession>
<dbReference type="Proteomes" id="UP000484076">
    <property type="component" value="Unassembled WGS sequence"/>
</dbReference>